<keyword evidence="4" id="KW-1185">Reference proteome</keyword>
<evidence type="ECO:0000256" key="1">
    <source>
        <dbReference type="SAM" id="MobiDB-lite"/>
    </source>
</evidence>
<evidence type="ECO:0000313" key="3">
    <source>
        <dbReference type="EMBL" id="KAJ4930208.1"/>
    </source>
</evidence>
<name>A0AAD6FDU3_9TELE</name>
<feature type="compositionally biased region" description="Polar residues" evidence="1">
    <location>
        <begin position="265"/>
        <end position="275"/>
    </location>
</feature>
<reference evidence="3" key="1">
    <citation type="submission" date="2022-11" db="EMBL/GenBank/DDBJ databases">
        <title>Chromosome-level genome of Pogonophryne albipinna.</title>
        <authorList>
            <person name="Jo E."/>
        </authorList>
    </citation>
    <scope>NUCLEOTIDE SEQUENCE</scope>
    <source>
        <strain evidence="3">SGF0006</strain>
        <tissue evidence="3">Muscle</tissue>
    </source>
</reference>
<evidence type="ECO:0000259" key="2">
    <source>
        <dbReference type="Pfam" id="PF21788"/>
    </source>
</evidence>
<dbReference type="EMBL" id="JAPTMU010000016">
    <property type="protein sequence ID" value="KAJ4930208.1"/>
    <property type="molecule type" value="Genomic_DNA"/>
</dbReference>
<organism evidence="3 4">
    <name type="scientific">Pogonophryne albipinna</name>
    <dbReference type="NCBI Taxonomy" id="1090488"/>
    <lineage>
        <taxon>Eukaryota</taxon>
        <taxon>Metazoa</taxon>
        <taxon>Chordata</taxon>
        <taxon>Craniata</taxon>
        <taxon>Vertebrata</taxon>
        <taxon>Euteleostomi</taxon>
        <taxon>Actinopterygii</taxon>
        <taxon>Neopterygii</taxon>
        <taxon>Teleostei</taxon>
        <taxon>Neoteleostei</taxon>
        <taxon>Acanthomorphata</taxon>
        <taxon>Eupercaria</taxon>
        <taxon>Perciformes</taxon>
        <taxon>Notothenioidei</taxon>
        <taxon>Pogonophryne</taxon>
    </lineage>
</organism>
<gene>
    <name evidence="3" type="ORF">JOQ06_019214</name>
</gene>
<feature type="region of interest" description="Disordered" evidence="1">
    <location>
        <begin position="265"/>
        <end position="293"/>
    </location>
</feature>
<dbReference type="InterPro" id="IPR048366">
    <property type="entry name" value="TNP-like_GBD"/>
</dbReference>
<feature type="domain" description="Transposable element P transposase-like GTP-binding insertion" evidence="2">
    <location>
        <begin position="66"/>
        <end position="158"/>
    </location>
</feature>
<sequence length="667" mass="76124">MGSPNRAMWKSFGVDQNKTSVPHPAKPDYFMPDVPHLVTFLKSALVRGQVCIIPEDVVNRENLPSNEVSVVPIKDLLTFQEGMALKIAPHLSAAAIEPSHFDKMKVGLALNVFSKATSAGLKYMVQQENRPLSYLTTAWFLEQVDRWFDLMSSRHPITALSRLKMEEYQKAITFLQNIVHLFRGIKIGQKGGWKPIQTGNKTKDILTEEIVAKVKALEKNKDTSLHTQLFWGTLCTQLGIPVNTNNQYRLRRQIHKHKQDVTVSTQLTLDSGSSQEGDETTDQGTMSDTTEQDGFIKIRVPQKPTYFFIEQNEWKAIKTKRHPRGFKGLQWTNIIAKGIRTIHPHCSIAFKRHRLKTSGSKKPSPEFWCLGYCRFWDCPVTVTVAVNSEEDLKATVRFKGDMTLHNHTELKRRPVKADDRKVLGKCLQHQLPRAMYLDKLNDIDEDVMDSGCRDEAPSPQVLKNISWELRQQSRQHSNELISLQIMVGNKKNSPNEVLQKVFVHPKGVLLWSQRSIEIFQERCKEDIVYLDATGSIKKKEKGSPPFYIYELVVRNPQKNSPPFPVATYLTCDHTTASVTYFLEAFLTDVARRYGREAMRSPIMLVCDGSMVLMQAICFCFAKKNLHDSIDCYYRIASGTATKADFKVPVLHRCLSHIMKNAKEMSKK</sequence>
<evidence type="ECO:0000313" key="4">
    <source>
        <dbReference type="Proteomes" id="UP001219934"/>
    </source>
</evidence>
<proteinExistence type="predicted"/>
<accession>A0AAD6FDU3</accession>
<dbReference type="Pfam" id="PF21788">
    <property type="entry name" value="TNP-like_GBD"/>
    <property type="match status" value="1"/>
</dbReference>
<dbReference type="AlphaFoldDB" id="A0AAD6FDU3"/>
<comment type="caution">
    <text evidence="3">The sequence shown here is derived from an EMBL/GenBank/DDBJ whole genome shotgun (WGS) entry which is preliminary data.</text>
</comment>
<dbReference type="Proteomes" id="UP001219934">
    <property type="component" value="Unassembled WGS sequence"/>
</dbReference>
<protein>
    <recommendedName>
        <fullName evidence="2">Transposable element P transposase-like GTP-binding insertion domain-containing protein</fullName>
    </recommendedName>
</protein>